<dbReference type="RefSeq" id="WP_390316569.1">
    <property type="nucleotide sequence ID" value="NZ_JBHSPB010000007.1"/>
</dbReference>
<evidence type="ECO:0000256" key="1">
    <source>
        <dbReference type="SAM" id="MobiDB-lite"/>
    </source>
</evidence>
<evidence type="ECO:0000313" key="2">
    <source>
        <dbReference type="EMBL" id="MFC5721315.1"/>
    </source>
</evidence>
<proteinExistence type="predicted"/>
<feature type="compositionally biased region" description="Low complexity" evidence="1">
    <location>
        <begin position="113"/>
        <end position="151"/>
    </location>
</feature>
<protein>
    <recommendedName>
        <fullName evidence="4">Hydrogenase expression protein HypF</fullName>
    </recommendedName>
</protein>
<evidence type="ECO:0000313" key="3">
    <source>
        <dbReference type="Proteomes" id="UP001596083"/>
    </source>
</evidence>
<feature type="region of interest" description="Disordered" evidence="1">
    <location>
        <begin position="1"/>
        <end position="40"/>
    </location>
</feature>
<sequence>MPTDEARPAHDERPATGHGSGERVRPGPRHAAPRKPLLDRLHMPAGKAVALAAMPTAVLMGMGFTPQLALAKPVPANPFRGASCAPAPETAASTGTARTGARTGVGPHPDASPRPAATPSASAARTTPSAPQATPSPAAPAPSSAPSVPAHPGEEDKPAYPCPVPDPRALAAAQPDDSHVLPDNPWYLEASVLTLNGLDYEGIKKVRTASGQEKPVLKFTATALDIKDMHQIVNSRGKEYHITGNGPTPTLRGGKVTLYTEELKGNLFGVIPVSFSPSSPPPLTLPFLVFTDVKIRQAGQYGGTLTVPRLHLYLTDGTYP</sequence>
<comment type="caution">
    <text evidence="2">The sequence shown here is derived from an EMBL/GenBank/DDBJ whole genome shotgun (WGS) entry which is preliminary data.</text>
</comment>
<gene>
    <name evidence="2" type="ORF">ACFP1Z_14175</name>
</gene>
<name>A0ABW0Z407_9ACTN</name>
<feature type="region of interest" description="Disordered" evidence="1">
    <location>
        <begin position="82"/>
        <end position="180"/>
    </location>
</feature>
<dbReference type="Proteomes" id="UP001596083">
    <property type="component" value="Unassembled WGS sequence"/>
</dbReference>
<feature type="compositionally biased region" description="Basic and acidic residues" evidence="1">
    <location>
        <begin position="1"/>
        <end position="25"/>
    </location>
</feature>
<feature type="compositionally biased region" description="Low complexity" evidence="1">
    <location>
        <begin position="90"/>
        <end position="106"/>
    </location>
</feature>
<reference evidence="3" key="1">
    <citation type="journal article" date="2019" name="Int. J. Syst. Evol. Microbiol.">
        <title>The Global Catalogue of Microorganisms (GCM) 10K type strain sequencing project: providing services to taxonomists for standard genome sequencing and annotation.</title>
        <authorList>
            <consortium name="The Broad Institute Genomics Platform"/>
            <consortium name="The Broad Institute Genome Sequencing Center for Infectious Disease"/>
            <person name="Wu L."/>
            <person name="Ma J."/>
        </authorList>
    </citation>
    <scope>NUCLEOTIDE SEQUENCE [LARGE SCALE GENOMIC DNA]</scope>
    <source>
        <strain evidence="3">CGMCC 4.7304</strain>
    </source>
</reference>
<evidence type="ECO:0008006" key="4">
    <source>
        <dbReference type="Google" id="ProtNLM"/>
    </source>
</evidence>
<keyword evidence="3" id="KW-1185">Reference proteome</keyword>
<organism evidence="2 3">
    <name type="scientific">Streptomyces gamaensis</name>
    <dbReference type="NCBI Taxonomy" id="1763542"/>
    <lineage>
        <taxon>Bacteria</taxon>
        <taxon>Bacillati</taxon>
        <taxon>Actinomycetota</taxon>
        <taxon>Actinomycetes</taxon>
        <taxon>Kitasatosporales</taxon>
        <taxon>Streptomycetaceae</taxon>
        <taxon>Streptomyces</taxon>
    </lineage>
</organism>
<dbReference type="EMBL" id="JBHSPB010000007">
    <property type="protein sequence ID" value="MFC5721315.1"/>
    <property type="molecule type" value="Genomic_DNA"/>
</dbReference>
<accession>A0ABW0Z407</accession>